<keyword evidence="3" id="KW-1185">Reference proteome</keyword>
<keyword evidence="1" id="KW-1133">Transmembrane helix</keyword>
<evidence type="ECO:0000256" key="1">
    <source>
        <dbReference type="SAM" id="Phobius"/>
    </source>
</evidence>
<organism evidence="2 3">
    <name type="scientific">Engystomops pustulosus</name>
    <name type="common">Tungara frog</name>
    <name type="synonym">Physalaemus pustulosus</name>
    <dbReference type="NCBI Taxonomy" id="76066"/>
    <lineage>
        <taxon>Eukaryota</taxon>
        <taxon>Metazoa</taxon>
        <taxon>Chordata</taxon>
        <taxon>Craniata</taxon>
        <taxon>Vertebrata</taxon>
        <taxon>Euteleostomi</taxon>
        <taxon>Amphibia</taxon>
        <taxon>Batrachia</taxon>
        <taxon>Anura</taxon>
        <taxon>Neobatrachia</taxon>
        <taxon>Hyloidea</taxon>
        <taxon>Leptodactylidae</taxon>
        <taxon>Leiuperinae</taxon>
        <taxon>Engystomops</taxon>
    </lineage>
</organism>
<keyword evidence="1" id="KW-0472">Membrane</keyword>
<dbReference type="Proteomes" id="UP000824782">
    <property type="component" value="Unassembled WGS sequence"/>
</dbReference>
<sequence length="106" mass="13178">MGFQLVPFTHNYSWKCWHFLLCLWFQLFVFMLELMHFKLNYFFKTFFLFIKMIVSCAFYALVSKALSCRYRVTKNRRRHNRYFSIDVIAFYIVQGRKVKYCAYSLW</sequence>
<accession>A0AAV7BYM7</accession>
<protein>
    <submittedName>
        <fullName evidence="2">Uncharacterized protein</fullName>
    </submittedName>
</protein>
<feature type="transmembrane region" description="Helical" evidence="1">
    <location>
        <begin position="12"/>
        <end position="34"/>
    </location>
</feature>
<keyword evidence="1" id="KW-0812">Transmembrane</keyword>
<comment type="caution">
    <text evidence="2">The sequence shown here is derived from an EMBL/GenBank/DDBJ whole genome shotgun (WGS) entry which is preliminary data.</text>
</comment>
<name>A0AAV7BYM7_ENGPU</name>
<proteinExistence type="predicted"/>
<dbReference type="AlphaFoldDB" id="A0AAV7BYM7"/>
<reference evidence="2" key="1">
    <citation type="thesis" date="2020" institute="ProQuest LLC" country="789 East Eisenhower Parkway, Ann Arbor, MI, USA">
        <title>Comparative Genomics and Chromosome Evolution.</title>
        <authorList>
            <person name="Mudd A.B."/>
        </authorList>
    </citation>
    <scope>NUCLEOTIDE SEQUENCE</scope>
    <source>
        <strain evidence="2">237g6f4</strain>
        <tissue evidence="2">Blood</tissue>
    </source>
</reference>
<feature type="transmembrane region" description="Helical" evidence="1">
    <location>
        <begin position="41"/>
        <end position="62"/>
    </location>
</feature>
<evidence type="ECO:0000313" key="3">
    <source>
        <dbReference type="Proteomes" id="UP000824782"/>
    </source>
</evidence>
<dbReference type="EMBL" id="WNYA01000004">
    <property type="protein sequence ID" value="KAG8577789.1"/>
    <property type="molecule type" value="Genomic_DNA"/>
</dbReference>
<gene>
    <name evidence="2" type="ORF">GDO81_010293</name>
</gene>
<evidence type="ECO:0000313" key="2">
    <source>
        <dbReference type="EMBL" id="KAG8577789.1"/>
    </source>
</evidence>